<dbReference type="Proteomes" id="UP000037460">
    <property type="component" value="Unassembled WGS sequence"/>
</dbReference>
<dbReference type="GO" id="GO:0004843">
    <property type="term" value="F:cysteine-type deubiquitinase activity"/>
    <property type="evidence" value="ECO:0007669"/>
    <property type="project" value="UniProtKB-EC"/>
</dbReference>
<evidence type="ECO:0000256" key="5">
    <source>
        <dbReference type="ARBA" id="ARBA00022801"/>
    </source>
</evidence>
<dbReference type="EC" id="3.4.19.12" evidence="2"/>
<dbReference type="InterPro" id="IPR027417">
    <property type="entry name" value="P-loop_NTPase"/>
</dbReference>
<dbReference type="Pfam" id="PF12340">
    <property type="entry name" value="DUF3638"/>
    <property type="match status" value="1"/>
</dbReference>
<protein>
    <recommendedName>
        <fullName evidence="2">ubiquitinyl hydrolase 1</fullName>
        <ecNumber evidence="2">3.4.19.12</ecNumber>
    </recommendedName>
</protein>
<feature type="non-terminal residue" evidence="9">
    <location>
        <position position="1095"/>
    </location>
</feature>
<dbReference type="GO" id="GO:0005737">
    <property type="term" value="C:cytoplasm"/>
    <property type="evidence" value="ECO:0007669"/>
    <property type="project" value="TreeGrafter"/>
</dbReference>
<keyword evidence="5" id="KW-0378">Hydrolase</keyword>
<sequence>MDVEATGVEAMAVEATAVEATAVEATAGTTSAPAAACSVWRPGAPKVDSGWIYKWHSAITEYRAPSAKLDGYLYDLSLIYHPRKSLELEQIMELMDRLNAADPSRLNAADPSSDSEMTLETGGFLLLYDLLQGATQCKAIWTNCSGSLARLFVPLMRGLLTENTLLSSIILTLARNPRVGPFMPTFEAKRGEPAQFLGTPDEFGGSSLLSRLIRDVVTELHELNDKQPGVIEGVESLEQKRQKLVDGATRDLGLVMELELFDKEQQPKTPSSSVLSGLPAAILTKEQRGGFYVLPAAGRPLPKPSNHNCESRVLRAVAALPDRPLPEALAAAMSSGDAMPPLPRGAPLALPYKDITRAGTSPLLTTPTAMGYFAKTPIDVLDLAKYVRFVTRAARGHATASGEMPFDVVTHPDAQSKVAIDMIDRIRADVGLYAQQYNQASKAEIVCIGDVVALIDDTSGALRATAAAGVHELLEALTAQRERDAAYVQQALPLLLHLTNFIVTDGAFDTEADARTREVFALRQVAELEGKASLDFLFCLLISSRSVDDLNVVNPFLSAAESEQIFNLIVEMVNKLIDSLRLGKPIVEQMLMGGGKSKVIAPLLALLLADGQTLVMLTMPPSLLEQQKAVMRATFSSIMRKRSFTLLFDRSSEITWSTVEKLQSAATNCGVVLCTAQTIKSLQLKLIEKMYVLSNATARHSPAMELDVCALANVMRLFRSGCLVMDEVDLLLHPLRSELNFPLDDKLKLDLSPERWACAIHALDAIFTFDGSPMSVNFKDSNKAHRILEQLRAVIQRGLDPEVKALQLKPHLVLLNVEWYHELLKPIMAQWMQLWLESQHVAGMSREQQMEYIMADWTLLEAGIDSKTMEPTEAKKCKEGDPATDAVYALYQLTRETTISTDGTVTPRVNAKALKLLNIVSEWLRTFLPHCLQKIDRVSFGLLSMEEYKRALELEPNMPRSRYKLAIPFLGKDVPSPASEFAHPDVIIGLSVLAYRYEGLRSEEFAQDVVGLIRSDFEKEVGPYAQRPSSKLYEKWITLAGGVIKGREQLSSSAAAAVAPSTVAVKGGAAAEDEEDDERVVVPLWLLKQSNDEQM</sequence>
<keyword evidence="3" id="KW-0645">Protease</keyword>
<evidence type="ECO:0000313" key="10">
    <source>
        <dbReference type="Proteomes" id="UP000037460"/>
    </source>
</evidence>
<feature type="domain" description="DUF3638" evidence="7">
    <location>
        <begin position="583"/>
        <end position="766"/>
    </location>
</feature>
<dbReference type="PANTHER" id="PTHR13367:SF28">
    <property type="entry name" value="UBIQUITIN THIOESTERASE ZRANB1"/>
    <property type="match status" value="1"/>
</dbReference>
<evidence type="ECO:0000256" key="6">
    <source>
        <dbReference type="ARBA" id="ARBA00022807"/>
    </source>
</evidence>
<evidence type="ECO:0000256" key="4">
    <source>
        <dbReference type="ARBA" id="ARBA00022786"/>
    </source>
</evidence>
<dbReference type="GO" id="GO:0070530">
    <property type="term" value="F:K63-linked polyubiquitin modification-dependent protein binding"/>
    <property type="evidence" value="ECO:0007669"/>
    <property type="project" value="TreeGrafter"/>
</dbReference>
<dbReference type="SUPFAM" id="SSF52540">
    <property type="entry name" value="P-loop containing nucleoside triphosphate hydrolases"/>
    <property type="match status" value="1"/>
</dbReference>
<evidence type="ECO:0000256" key="3">
    <source>
        <dbReference type="ARBA" id="ARBA00022670"/>
    </source>
</evidence>
<dbReference type="InterPro" id="IPR051346">
    <property type="entry name" value="OTU_Deubiquitinase"/>
</dbReference>
<keyword evidence="4" id="KW-0833">Ubl conjugation pathway</keyword>
<comment type="catalytic activity">
    <reaction evidence="1">
        <text>Thiol-dependent hydrolysis of ester, thioester, amide, peptide and isopeptide bonds formed by the C-terminal Gly of ubiquitin (a 76-residue protein attached to proteins as an intracellular targeting signal).</text>
        <dbReference type="EC" id="3.4.19.12"/>
    </reaction>
</comment>
<evidence type="ECO:0000313" key="9">
    <source>
        <dbReference type="EMBL" id="KOO34742.1"/>
    </source>
</evidence>
<accession>A0A0M0K801</accession>
<dbReference type="Pfam" id="PF12359">
    <property type="entry name" value="DUF3645"/>
    <property type="match status" value="1"/>
</dbReference>
<dbReference type="GO" id="GO:0071947">
    <property type="term" value="P:protein deubiquitination involved in ubiquitin-dependent protein catabolic process"/>
    <property type="evidence" value="ECO:0007669"/>
    <property type="project" value="TreeGrafter"/>
</dbReference>
<gene>
    <name evidence="9" type="ORF">Ctob_016401</name>
</gene>
<feature type="domain" description="DUF3645" evidence="8">
    <location>
        <begin position="959"/>
        <end position="990"/>
    </location>
</feature>
<name>A0A0M0K801_9EUKA</name>
<evidence type="ECO:0000256" key="2">
    <source>
        <dbReference type="ARBA" id="ARBA00012759"/>
    </source>
</evidence>
<reference evidence="10" key="1">
    <citation type="journal article" date="2015" name="PLoS Genet.">
        <title>Genome Sequence and Transcriptome Analyses of Chrysochromulina tobin: Metabolic Tools for Enhanced Algal Fitness in the Prominent Order Prymnesiales (Haptophyceae).</title>
        <authorList>
            <person name="Hovde B.T."/>
            <person name="Deodato C.R."/>
            <person name="Hunsperger H.M."/>
            <person name="Ryken S.A."/>
            <person name="Yost W."/>
            <person name="Jha R.K."/>
            <person name="Patterson J."/>
            <person name="Monnat R.J. Jr."/>
            <person name="Barlow S.B."/>
            <person name="Starkenburg S.R."/>
            <person name="Cattolico R.A."/>
        </authorList>
    </citation>
    <scope>NUCLEOTIDE SEQUENCE</scope>
    <source>
        <strain evidence="10">CCMP291</strain>
    </source>
</reference>
<dbReference type="InterPro" id="IPR022105">
    <property type="entry name" value="DUF3645"/>
</dbReference>
<evidence type="ECO:0000259" key="8">
    <source>
        <dbReference type="Pfam" id="PF12359"/>
    </source>
</evidence>
<dbReference type="OrthoDB" id="2684236at2759"/>
<keyword evidence="10" id="KW-1185">Reference proteome</keyword>
<evidence type="ECO:0000256" key="1">
    <source>
        <dbReference type="ARBA" id="ARBA00000707"/>
    </source>
</evidence>
<comment type="caution">
    <text evidence="9">The sequence shown here is derived from an EMBL/GenBank/DDBJ whole genome shotgun (WGS) entry which is preliminary data.</text>
</comment>
<dbReference type="PANTHER" id="PTHR13367">
    <property type="entry name" value="UBIQUITIN THIOESTERASE"/>
    <property type="match status" value="1"/>
</dbReference>
<dbReference type="AlphaFoldDB" id="A0A0M0K801"/>
<dbReference type="GO" id="GO:0005634">
    <property type="term" value="C:nucleus"/>
    <property type="evidence" value="ECO:0007669"/>
    <property type="project" value="TreeGrafter"/>
</dbReference>
<dbReference type="EMBL" id="JWZX01001114">
    <property type="protein sequence ID" value="KOO34742.1"/>
    <property type="molecule type" value="Genomic_DNA"/>
</dbReference>
<proteinExistence type="predicted"/>
<keyword evidence="6" id="KW-0788">Thiol protease</keyword>
<dbReference type="InterPro" id="IPR022099">
    <property type="entry name" value="DUF3638"/>
</dbReference>
<organism evidence="9 10">
    <name type="scientific">Chrysochromulina tobinii</name>
    <dbReference type="NCBI Taxonomy" id="1460289"/>
    <lineage>
        <taxon>Eukaryota</taxon>
        <taxon>Haptista</taxon>
        <taxon>Haptophyta</taxon>
        <taxon>Prymnesiophyceae</taxon>
        <taxon>Prymnesiales</taxon>
        <taxon>Chrysochromulinaceae</taxon>
        <taxon>Chrysochromulina</taxon>
    </lineage>
</organism>
<evidence type="ECO:0000259" key="7">
    <source>
        <dbReference type="Pfam" id="PF12340"/>
    </source>
</evidence>